<dbReference type="Gene3D" id="3.40.109.10">
    <property type="entry name" value="NADH Oxidase"/>
    <property type="match status" value="1"/>
</dbReference>
<organism evidence="2 3">
    <name type="scientific">Solimonas aquatica</name>
    <dbReference type="NCBI Taxonomy" id="489703"/>
    <lineage>
        <taxon>Bacteria</taxon>
        <taxon>Pseudomonadati</taxon>
        <taxon>Pseudomonadota</taxon>
        <taxon>Gammaproteobacteria</taxon>
        <taxon>Nevskiales</taxon>
        <taxon>Nevskiaceae</taxon>
        <taxon>Solimonas</taxon>
    </lineage>
</organism>
<accession>A0A1H9LVE7</accession>
<dbReference type="AlphaFoldDB" id="A0A1H9LVE7"/>
<reference evidence="3" key="1">
    <citation type="submission" date="2016-10" db="EMBL/GenBank/DDBJ databases">
        <authorList>
            <person name="Varghese N."/>
            <person name="Submissions S."/>
        </authorList>
    </citation>
    <scope>NUCLEOTIDE SEQUENCE [LARGE SCALE GENOMIC DNA]</scope>
    <source>
        <strain evidence="3">DSM 25927</strain>
    </source>
</reference>
<dbReference type="SUPFAM" id="SSF55469">
    <property type="entry name" value="FMN-dependent nitroreductase-like"/>
    <property type="match status" value="1"/>
</dbReference>
<dbReference type="RefSeq" id="WP_093289345.1">
    <property type="nucleotide sequence ID" value="NZ_FOFS01000017.1"/>
</dbReference>
<keyword evidence="3" id="KW-1185">Reference proteome</keyword>
<dbReference type="STRING" id="489703.SAMN04488038_11773"/>
<evidence type="ECO:0000313" key="3">
    <source>
        <dbReference type="Proteomes" id="UP000199233"/>
    </source>
</evidence>
<proteinExistence type="predicted"/>
<feature type="domain" description="Nitroreductase" evidence="1">
    <location>
        <begin position="7"/>
        <end position="166"/>
    </location>
</feature>
<dbReference type="InterPro" id="IPR029479">
    <property type="entry name" value="Nitroreductase"/>
</dbReference>
<protein>
    <submittedName>
        <fullName evidence="2">Nitroreductase</fullName>
    </submittedName>
</protein>
<sequence length="187" mass="20345">MKLLEAIAQRRAVRDFLPEAVQAPVLSELLDIACQAPSHMNAQPWSFVVLDEPARVALLSAKATQALRQSLVRSGQRHVLHDEIMSPEFDVLFRAPALIVVCATQPGSLADMDCAMAAYNIMLAAHSMGLGSCWVSMAQPFLDSPEGRRLLHLNAEERVVAPLVLGAPSAEPVSPGRFQPKARWLTS</sequence>
<evidence type="ECO:0000313" key="2">
    <source>
        <dbReference type="EMBL" id="SER15416.1"/>
    </source>
</evidence>
<dbReference type="GO" id="GO:0016491">
    <property type="term" value="F:oxidoreductase activity"/>
    <property type="evidence" value="ECO:0007669"/>
    <property type="project" value="InterPro"/>
</dbReference>
<dbReference type="InterPro" id="IPR050627">
    <property type="entry name" value="Nitroreductase/BluB"/>
</dbReference>
<gene>
    <name evidence="2" type="ORF">SAMN04488038_11773</name>
</gene>
<dbReference type="EMBL" id="FOFS01000017">
    <property type="protein sequence ID" value="SER15416.1"/>
    <property type="molecule type" value="Genomic_DNA"/>
</dbReference>
<dbReference type="PANTHER" id="PTHR23026:SF123">
    <property type="entry name" value="NAD(P)H NITROREDUCTASE RV3131-RELATED"/>
    <property type="match status" value="1"/>
</dbReference>
<dbReference type="InterPro" id="IPR000415">
    <property type="entry name" value="Nitroreductase-like"/>
</dbReference>
<dbReference type="Proteomes" id="UP000199233">
    <property type="component" value="Unassembled WGS sequence"/>
</dbReference>
<dbReference type="PANTHER" id="PTHR23026">
    <property type="entry name" value="NADPH NITROREDUCTASE"/>
    <property type="match status" value="1"/>
</dbReference>
<dbReference type="Pfam" id="PF00881">
    <property type="entry name" value="Nitroreductase"/>
    <property type="match status" value="1"/>
</dbReference>
<dbReference type="OrthoDB" id="9784375at2"/>
<evidence type="ECO:0000259" key="1">
    <source>
        <dbReference type="Pfam" id="PF00881"/>
    </source>
</evidence>
<name>A0A1H9LVE7_9GAMM</name>